<dbReference type="PIRSF" id="PIRSF019381">
    <property type="entry name" value="YcjX"/>
    <property type="match status" value="1"/>
</dbReference>
<name>B2IHX8_BEII9</name>
<dbReference type="KEGG" id="bid:Bind_2410"/>
<dbReference type="RefSeq" id="WP_012385374.1">
    <property type="nucleotide sequence ID" value="NC_010581.1"/>
</dbReference>
<dbReference type="AlphaFoldDB" id="B2IHX8"/>
<dbReference type="PANTHER" id="PTHR38605:SF1">
    <property type="entry name" value="ATPASE"/>
    <property type="match status" value="1"/>
</dbReference>
<evidence type="ECO:0000313" key="2">
    <source>
        <dbReference type="Proteomes" id="UP000001695"/>
    </source>
</evidence>
<dbReference type="Proteomes" id="UP000001695">
    <property type="component" value="Chromosome"/>
</dbReference>
<reference evidence="1 2" key="2">
    <citation type="journal article" date="2010" name="J. Bacteriol.">
        <title>Complete genome sequence of Beijerinckia indica subsp. indica.</title>
        <authorList>
            <person name="Tamas I."/>
            <person name="Dedysh S.N."/>
            <person name="Liesack W."/>
            <person name="Stott M.B."/>
            <person name="Alam M."/>
            <person name="Murrell J.C."/>
            <person name="Dunfield P.F."/>
        </authorList>
    </citation>
    <scope>NUCLEOTIDE SEQUENCE [LARGE SCALE GENOMIC DNA]</scope>
    <source>
        <strain evidence="2">ATCC 9039 / DSM 1715 / NCIMB 8712</strain>
    </source>
</reference>
<gene>
    <name evidence="1" type="ordered locus">Bind_2410</name>
</gene>
<dbReference type="eggNOG" id="COG3106">
    <property type="taxonomic scope" value="Bacteria"/>
</dbReference>
<dbReference type="Pfam" id="PF04317">
    <property type="entry name" value="DUF463"/>
    <property type="match status" value="1"/>
</dbReference>
<proteinExistence type="predicted"/>
<evidence type="ECO:0008006" key="3">
    <source>
        <dbReference type="Google" id="ProtNLM"/>
    </source>
</evidence>
<dbReference type="PANTHER" id="PTHR38605">
    <property type="entry name" value="ATPASE-RELATED"/>
    <property type="match status" value="1"/>
</dbReference>
<dbReference type="EMBL" id="CP001016">
    <property type="protein sequence ID" value="ACB96021.1"/>
    <property type="molecule type" value="Genomic_DNA"/>
</dbReference>
<keyword evidence="2" id="KW-1185">Reference proteome</keyword>
<dbReference type="STRING" id="395963.Bind_2410"/>
<organism evidence="1 2">
    <name type="scientific">Beijerinckia indica subsp. indica (strain ATCC 9039 / DSM 1715 / NCIMB 8712)</name>
    <dbReference type="NCBI Taxonomy" id="395963"/>
    <lineage>
        <taxon>Bacteria</taxon>
        <taxon>Pseudomonadati</taxon>
        <taxon>Pseudomonadota</taxon>
        <taxon>Alphaproteobacteria</taxon>
        <taxon>Hyphomicrobiales</taxon>
        <taxon>Beijerinckiaceae</taxon>
        <taxon>Beijerinckia</taxon>
    </lineage>
</organism>
<evidence type="ECO:0000313" key="1">
    <source>
        <dbReference type="EMBL" id="ACB96021.1"/>
    </source>
</evidence>
<sequence>MSLFSDLFFEARIIAQSLGDYVSGPHLRLGVTGLSRAGKTVFITALIDHLTKAARPSLRRGKNPLPVFRVQAEGRLTRGQLEPQPDDAVPRFSYENHLAALHGPGGDTDARHWPESTTQISELRLKLEFERPNGQTKALTIDIVDYPGEWLLDLPLLDKGFAQWSRETLEASSAKARAPLAEEWRRFVDAIDPKMDMGEETARRAAALFTAYLRACRAEIYAFSVLPPGRFLMPGDLAGSPALTFSPLVLEEGVSYPSHSLAGMMERRFEAYKTHIVKPFFRDHFVRLDRQIVLVDALSALNAGPAAVRDLENALSDILVAFRVGQGNLLTNLFRPKIDKILFAATKADHLHHTSHDRLEAILRFLTARAISRAEAVGTSIDVIAMAAVRATREAMVSGEGGSDLEAVIGVPLTGENIDGEIFDGHAEAAIFPGDLPSDPKLIFQAGAQTYSDYRFVRFRPPIAHRNPEGVVLPLPHIRLDRAFEFLLGDRLI</sequence>
<reference evidence="2" key="1">
    <citation type="submission" date="2008-03" db="EMBL/GenBank/DDBJ databases">
        <title>Complete sequence of chromosome of Beijerinckia indica subsp. indica ATCC 9039.</title>
        <authorList>
            <consortium name="US DOE Joint Genome Institute"/>
            <person name="Copeland A."/>
            <person name="Lucas S."/>
            <person name="Lapidus A."/>
            <person name="Glavina del Rio T."/>
            <person name="Dalin E."/>
            <person name="Tice H."/>
            <person name="Bruce D."/>
            <person name="Goodwin L."/>
            <person name="Pitluck S."/>
            <person name="LaButti K."/>
            <person name="Schmutz J."/>
            <person name="Larimer F."/>
            <person name="Land M."/>
            <person name="Hauser L."/>
            <person name="Kyrpides N."/>
            <person name="Mikhailova N."/>
            <person name="Dunfield P.F."/>
            <person name="Dedysh S.N."/>
            <person name="Liesack W."/>
            <person name="Saw J.H."/>
            <person name="Alam M."/>
            <person name="Chen Y."/>
            <person name="Murrell J.C."/>
            <person name="Richardson P."/>
        </authorList>
    </citation>
    <scope>NUCLEOTIDE SEQUENCE [LARGE SCALE GENOMIC DNA]</scope>
    <source>
        <strain evidence="2">ATCC 9039 / DSM 1715 / NCIMB 8712</strain>
    </source>
</reference>
<dbReference type="InterPro" id="IPR007413">
    <property type="entry name" value="YcjX-like"/>
</dbReference>
<dbReference type="HOGENOM" id="CLU_043657_0_0_5"/>
<accession>B2IHX8</accession>
<protein>
    <recommendedName>
        <fullName evidence="3">Amino acid regulated cytosolic protein</fullName>
    </recommendedName>
</protein>